<dbReference type="InterPro" id="IPR024607">
    <property type="entry name" value="Sulfatase_CS"/>
</dbReference>
<dbReference type="InterPro" id="IPR050738">
    <property type="entry name" value="Sulfatase"/>
</dbReference>
<dbReference type="GO" id="GO:0046872">
    <property type="term" value="F:metal ion binding"/>
    <property type="evidence" value="ECO:0007669"/>
    <property type="project" value="UniProtKB-KW"/>
</dbReference>
<name>A0A9B0U7R6_CHRAS</name>
<dbReference type="Gene3D" id="3.40.720.10">
    <property type="entry name" value="Alkaline Phosphatase, subunit A"/>
    <property type="match status" value="1"/>
</dbReference>
<dbReference type="GO" id="GO:0004065">
    <property type="term" value="F:arylsulfatase activity"/>
    <property type="evidence" value="ECO:0007669"/>
    <property type="project" value="TreeGrafter"/>
</dbReference>
<dbReference type="PROSITE" id="PS00149">
    <property type="entry name" value="SULFATASE_2"/>
    <property type="match status" value="1"/>
</dbReference>
<dbReference type="Gene3D" id="3.30.1120.10">
    <property type="match status" value="1"/>
</dbReference>
<dbReference type="PANTHER" id="PTHR42693">
    <property type="entry name" value="ARYLSULFATASE FAMILY MEMBER"/>
    <property type="match status" value="1"/>
</dbReference>
<keyword evidence="9" id="KW-1185">Reference proteome</keyword>
<dbReference type="FunFam" id="3.30.1120.10:FF:000001">
    <property type="entry name" value="Arylsulfatase E"/>
    <property type="match status" value="1"/>
</dbReference>
<evidence type="ECO:0000256" key="2">
    <source>
        <dbReference type="ARBA" id="ARBA00008779"/>
    </source>
</evidence>
<evidence type="ECO:0000259" key="8">
    <source>
        <dbReference type="Pfam" id="PF00884"/>
    </source>
</evidence>
<evidence type="ECO:0000256" key="6">
    <source>
        <dbReference type="SAM" id="MobiDB-lite"/>
    </source>
</evidence>
<dbReference type="PROSITE" id="PS00523">
    <property type="entry name" value="SULFATASE_1"/>
    <property type="match status" value="1"/>
</dbReference>
<keyword evidence="7" id="KW-0472">Membrane</keyword>
<comment type="cofactor">
    <cofactor evidence="1">
        <name>Ca(2+)</name>
        <dbReference type="ChEBI" id="CHEBI:29108"/>
    </cofactor>
</comment>
<dbReference type="RefSeq" id="XP_006877301.1">
    <property type="nucleotide sequence ID" value="XM_006877239.1"/>
</dbReference>
<proteinExistence type="inferred from homology"/>
<evidence type="ECO:0000256" key="4">
    <source>
        <dbReference type="ARBA" id="ARBA00022801"/>
    </source>
</evidence>
<feature type="transmembrane region" description="Helical" evidence="7">
    <location>
        <begin position="244"/>
        <end position="264"/>
    </location>
</feature>
<gene>
    <name evidence="10" type="primary">ARSF</name>
</gene>
<keyword evidence="5" id="KW-0106">Calcium</keyword>
<evidence type="ECO:0000313" key="9">
    <source>
        <dbReference type="Proteomes" id="UP000504623"/>
    </source>
</evidence>
<dbReference type="Pfam" id="PF00884">
    <property type="entry name" value="Sulfatase"/>
    <property type="match status" value="1"/>
</dbReference>
<dbReference type="CTD" id="416"/>
<keyword evidence="7" id="KW-1133">Transmembrane helix</keyword>
<evidence type="ECO:0000256" key="5">
    <source>
        <dbReference type="ARBA" id="ARBA00022837"/>
    </source>
</evidence>
<keyword evidence="3" id="KW-0479">Metal-binding</keyword>
<dbReference type="Proteomes" id="UP000504623">
    <property type="component" value="Unplaced"/>
</dbReference>
<dbReference type="Pfam" id="PF14707">
    <property type="entry name" value="Sulfatase_C"/>
    <property type="match status" value="1"/>
</dbReference>
<dbReference type="AlphaFoldDB" id="A0A9B0U7R6"/>
<dbReference type="GO" id="GO:0005783">
    <property type="term" value="C:endoplasmic reticulum"/>
    <property type="evidence" value="ECO:0007669"/>
    <property type="project" value="UniProtKB-ARBA"/>
</dbReference>
<dbReference type="InterPro" id="IPR017850">
    <property type="entry name" value="Alkaline_phosphatase_core_sf"/>
</dbReference>
<dbReference type="FunFam" id="3.40.720.10:FF:000233">
    <property type="entry name" value="Predicted protein"/>
    <property type="match status" value="1"/>
</dbReference>
<reference evidence="10" key="1">
    <citation type="submission" date="2025-08" db="UniProtKB">
        <authorList>
            <consortium name="RefSeq"/>
        </authorList>
    </citation>
    <scope>IDENTIFICATION</scope>
    <source>
        <tissue evidence="10">Spleen</tissue>
    </source>
</reference>
<dbReference type="PANTHER" id="PTHR42693:SF2">
    <property type="entry name" value="ARYLSULFATASE F"/>
    <property type="match status" value="1"/>
</dbReference>
<dbReference type="InterPro" id="IPR000917">
    <property type="entry name" value="Sulfatase_N"/>
</dbReference>
<feature type="region of interest" description="Disordered" evidence="6">
    <location>
        <begin position="1"/>
        <end position="28"/>
    </location>
</feature>
<sequence length="614" mass="69111">MEHNKKKWVEENKEEREDEEVEEKKKEKIKKNHPVSLLTLILVLKTCVSTEVMDPRPNILLIMADDLGIGDLGCYGNYTMRTPNIDGLARDGVRLTQNIAAESMCTPSRAAFLTGRYPVRSGMASNKVDRSKAVFTSLGVPGGLPRNETTFAAILKTKGYHTGLIGKWHQGLNCKSRWDHCHHPMNYGFDYYYGMPYTLTSSCWPDPSRHMELSIGNKLWLCMQLVAVAVVTLAAGKLTGRISVPWSLIFGMILFIFLLSYFWFSSLSSKLYWNCLLMRGHEISEQSMKAQRAGSLMLHEAVSFIEKNRGGPFLLFFSFLHVHTPLPTTEDFMGTSQHGLYGDNVQEMDYLVGHILDAIEANGLHNKTIVYFASDHGGHLEARKGHVQYGGWNGIFKGGKGMSGWEGGIRVPGIFRWPGVLEAGKLINEPTSLMDILPTLASLVGAPLPQDRVIDGRDLMPLLKGETQHSEHEFLFHYCGTYLHAVRWKPKDSDVVWKVHYVTPTFNHKGEQACYETIFCQCTGENVTHHDPPLLFELSRDPAESTSLSRDTEPLYDLVVATVEDAVKQHRETLTPVPQQVSDYNEDIVWLRPCCGVFPFCLCDKESGNEEFSS</sequence>
<feature type="compositionally biased region" description="Basic and acidic residues" evidence="6">
    <location>
        <begin position="1"/>
        <end position="15"/>
    </location>
</feature>
<evidence type="ECO:0000256" key="3">
    <source>
        <dbReference type="ARBA" id="ARBA00022723"/>
    </source>
</evidence>
<evidence type="ECO:0000313" key="10">
    <source>
        <dbReference type="RefSeq" id="XP_006877301.1"/>
    </source>
</evidence>
<dbReference type="OrthoDB" id="103349at2759"/>
<comment type="similarity">
    <text evidence="2">Belongs to the sulfatase family.</text>
</comment>
<feature type="domain" description="Sulfatase N-terminal" evidence="8">
    <location>
        <begin position="57"/>
        <end position="445"/>
    </location>
</feature>
<organism evidence="9 10">
    <name type="scientific">Chrysochloris asiatica</name>
    <name type="common">Cape golden mole</name>
    <dbReference type="NCBI Taxonomy" id="185453"/>
    <lineage>
        <taxon>Eukaryota</taxon>
        <taxon>Metazoa</taxon>
        <taxon>Chordata</taxon>
        <taxon>Craniata</taxon>
        <taxon>Vertebrata</taxon>
        <taxon>Euteleostomi</taxon>
        <taxon>Mammalia</taxon>
        <taxon>Eutheria</taxon>
        <taxon>Afrotheria</taxon>
        <taxon>Chrysochloridae</taxon>
        <taxon>Chrysochlorinae</taxon>
        <taxon>Chrysochloris</taxon>
    </lineage>
</organism>
<evidence type="ECO:0000256" key="1">
    <source>
        <dbReference type="ARBA" id="ARBA00001913"/>
    </source>
</evidence>
<keyword evidence="7" id="KW-0812">Transmembrane</keyword>
<keyword evidence="4" id="KW-0378">Hydrolase</keyword>
<evidence type="ECO:0000256" key="7">
    <source>
        <dbReference type="SAM" id="Phobius"/>
    </source>
</evidence>
<accession>A0A9B0U7R6</accession>
<protein>
    <submittedName>
        <fullName evidence="10">Arylsulfatase F</fullName>
    </submittedName>
</protein>
<dbReference type="GeneID" id="102824206"/>
<dbReference type="SUPFAM" id="SSF53649">
    <property type="entry name" value="Alkaline phosphatase-like"/>
    <property type="match status" value="1"/>
</dbReference>
<dbReference type="Gene3D" id="1.10.287.550">
    <property type="entry name" value="Helix hairpin bin"/>
    <property type="match status" value="1"/>
</dbReference>